<reference evidence="1" key="2">
    <citation type="journal article" date="2024" name="Plant">
        <title>Genomic evolution and insights into agronomic trait innovations of Sesamum species.</title>
        <authorList>
            <person name="Miao H."/>
            <person name="Wang L."/>
            <person name="Qu L."/>
            <person name="Liu H."/>
            <person name="Sun Y."/>
            <person name="Le M."/>
            <person name="Wang Q."/>
            <person name="Wei S."/>
            <person name="Zheng Y."/>
            <person name="Lin W."/>
            <person name="Duan Y."/>
            <person name="Cao H."/>
            <person name="Xiong S."/>
            <person name="Wang X."/>
            <person name="Wei L."/>
            <person name="Li C."/>
            <person name="Ma Q."/>
            <person name="Ju M."/>
            <person name="Zhao R."/>
            <person name="Li G."/>
            <person name="Mu C."/>
            <person name="Tian Q."/>
            <person name="Mei H."/>
            <person name="Zhang T."/>
            <person name="Gao T."/>
            <person name="Zhang H."/>
        </authorList>
    </citation>
    <scope>NUCLEOTIDE SEQUENCE</scope>
    <source>
        <strain evidence="1">G02</strain>
    </source>
</reference>
<evidence type="ECO:0000313" key="1">
    <source>
        <dbReference type="EMBL" id="KAL0301581.1"/>
    </source>
</evidence>
<sequence>MDNPKRGFLPMRHGITLSKKQSPKTDEKLNRMLDIPYASAVGSIKYVVQCTKPDILYALSTTSRYQACARETHRNAVKTILTYLKRTKDMFLIYNGGVDTGKLYRR</sequence>
<dbReference type="EMBL" id="JACGWJ010000030">
    <property type="protein sequence ID" value="KAL0301581.1"/>
    <property type="molecule type" value="Genomic_DNA"/>
</dbReference>
<proteinExistence type="predicted"/>
<reference evidence="1" key="1">
    <citation type="submission" date="2020-06" db="EMBL/GenBank/DDBJ databases">
        <authorList>
            <person name="Li T."/>
            <person name="Hu X."/>
            <person name="Zhang T."/>
            <person name="Song X."/>
            <person name="Zhang H."/>
            <person name="Dai N."/>
            <person name="Sheng W."/>
            <person name="Hou X."/>
            <person name="Wei L."/>
        </authorList>
    </citation>
    <scope>NUCLEOTIDE SEQUENCE</scope>
    <source>
        <strain evidence="1">G02</strain>
        <tissue evidence="1">Leaf</tissue>
    </source>
</reference>
<gene>
    <name evidence="1" type="ORF">Sradi_6434900</name>
</gene>
<comment type="caution">
    <text evidence="1">The sequence shown here is derived from an EMBL/GenBank/DDBJ whole genome shotgun (WGS) entry which is preliminary data.</text>
</comment>
<protein>
    <submittedName>
        <fullName evidence="1">Uncharacterized protein</fullName>
    </submittedName>
</protein>
<organism evidence="1">
    <name type="scientific">Sesamum radiatum</name>
    <name type="common">Black benniseed</name>
    <dbReference type="NCBI Taxonomy" id="300843"/>
    <lineage>
        <taxon>Eukaryota</taxon>
        <taxon>Viridiplantae</taxon>
        <taxon>Streptophyta</taxon>
        <taxon>Embryophyta</taxon>
        <taxon>Tracheophyta</taxon>
        <taxon>Spermatophyta</taxon>
        <taxon>Magnoliopsida</taxon>
        <taxon>eudicotyledons</taxon>
        <taxon>Gunneridae</taxon>
        <taxon>Pentapetalae</taxon>
        <taxon>asterids</taxon>
        <taxon>lamiids</taxon>
        <taxon>Lamiales</taxon>
        <taxon>Pedaliaceae</taxon>
        <taxon>Sesamum</taxon>
    </lineage>
</organism>
<accession>A0AAW2K4R0</accession>
<name>A0AAW2K4R0_SESRA</name>
<dbReference type="AlphaFoldDB" id="A0AAW2K4R0"/>